<reference evidence="2 3" key="1">
    <citation type="submission" date="2023-09" db="EMBL/GenBank/DDBJ databases">
        <authorList>
            <person name="Wang M."/>
        </authorList>
    </citation>
    <scope>NUCLEOTIDE SEQUENCE [LARGE SCALE GENOMIC DNA]</scope>
    <source>
        <strain evidence="2">GT-2023</strain>
        <tissue evidence="2">Liver</tissue>
    </source>
</reference>
<evidence type="ECO:0000313" key="3">
    <source>
        <dbReference type="Proteomes" id="UP001558613"/>
    </source>
</evidence>
<evidence type="ECO:0000313" key="2">
    <source>
        <dbReference type="EMBL" id="KAL1260323.1"/>
    </source>
</evidence>
<protein>
    <recommendedName>
        <fullName evidence="4">Secreted protein</fullName>
    </recommendedName>
</protein>
<evidence type="ECO:0008006" key="4">
    <source>
        <dbReference type="Google" id="ProtNLM"/>
    </source>
</evidence>
<keyword evidence="3" id="KW-1185">Reference proteome</keyword>
<dbReference type="Proteomes" id="UP001558613">
    <property type="component" value="Unassembled WGS sequence"/>
</dbReference>
<keyword evidence="1" id="KW-0732">Signal</keyword>
<gene>
    <name evidence="2" type="ORF">QQF64_008150</name>
</gene>
<dbReference type="EMBL" id="JAYMGO010000015">
    <property type="protein sequence ID" value="KAL1260323.1"/>
    <property type="molecule type" value="Genomic_DNA"/>
</dbReference>
<organism evidence="2 3">
    <name type="scientific">Cirrhinus molitorella</name>
    <name type="common">mud carp</name>
    <dbReference type="NCBI Taxonomy" id="172907"/>
    <lineage>
        <taxon>Eukaryota</taxon>
        <taxon>Metazoa</taxon>
        <taxon>Chordata</taxon>
        <taxon>Craniata</taxon>
        <taxon>Vertebrata</taxon>
        <taxon>Euteleostomi</taxon>
        <taxon>Actinopterygii</taxon>
        <taxon>Neopterygii</taxon>
        <taxon>Teleostei</taxon>
        <taxon>Ostariophysi</taxon>
        <taxon>Cypriniformes</taxon>
        <taxon>Cyprinidae</taxon>
        <taxon>Labeoninae</taxon>
        <taxon>Labeonini</taxon>
        <taxon>Cirrhinus</taxon>
    </lineage>
</organism>
<comment type="caution">
    <text evidence="2">The sequence shown here is derived from an EMBL/GenBank/DDBJ whole genome shotgun (WGS) entry which is preliminary data.</text>
</comment>
<evidence type="ECO:0000256" key="1">
    <source>
        <dbReference type="SAM" id="SignalP"/>
    </source>
</evidence>
<name>A0ABR3M5C7_9TELE</name>
<accession>A0ABR3M5C7</accession>
<sequence length="111" mass="12557">MLSVSFSLSLLCISGHFERVGLQSYENMTETANEQSLNHLRAASPRFSSSDEALLGFYHSFFFLTADVGSVSPVMDSKHYHTHTRHKANSLCFMIHTRIKHEPLHSCKEQG</sequence>
<proteinExistence type="predicted"/>
<feature type="signal peptide" evidence="1">
    <location>
        <begin position="1"/>
        <end position="17"/>
    </location>
</feature>
<feature type="chain" id="PRO_5046145548" description="Secreted protein" evidence="1">
    <location>
        <begin position="18"/>
        <end position="111"/>
    </location>
</feature>